<evidence type="ECO:0000313" key="3">
    <source>
        <dbReference type="EMBL" id="OXA55919.1"/>
    </source>
</evidence>
<reference evidence="3 4" key="1">
    <citation type="submission" date="2015-12" db="EMBL/GenBank/DDBJ databases">
        <title>The genome of Folsomia candida.</title>
        <authorList>
            <person name="Faddeeva A."/>
            <person name="Derks M.F."/>
            <person name="Anvar Y."/>
            <person name="Smit S."/>
            <person name="Van Straalen N."/>
            <person name="Roelofs D."/>
        </authorList>
    </citation>
    <scope>NUCLEOTIDE SEQUENCE [LARGE SCALE GENOMIC DNA]</scope>
    <source>
        <strain evidence="3 4">VU population</strain>
        <tissue evidence="3">Whole body</tissue>
    </source>
</reference>
<sequence>MAMQISEGDDDDLYYDAASEDDFEAEDESDSDIDEDETINWDEEFRPPVQNFQGPDDQIKDDFRHHFGTSLDILRKFIDDSMVEKIAVESNRYAEQVKRTSPRAFIGWTPVTAADIWRFLSLILAMTLVKKSSYKEYWSIINNPQHSHEVPRSTEAKRKTFPKPCLSTLSEYAYSRTSYERKRLPKQIRLFPLQNKIGEEDDYAVQVPCLRETFVHW</sequence>
<evidence type="ECO:0000313" key="4">
    <source>
        <dbReference type="Proteomes" id="UP000198287"/>
    </source>
</evidence>
<name>A0A226EEV2_FOLCA</name>
<comment type="caution">
    <text evidence="3">The sequence shown here is derived from an EMBL/GenBank/DDBJ whole genome shotgun (WGS) entry which is preliminary data.</text>
</comment>
<dbReference type="PANTHER" id="PTHR46599:SF3">
    <property type="entry name" value="PIGGYBAC TRANSPOSABLE ELEMENT-DERIVED PROTEIN 4"/>
    <property type="match status" value="1"/>
</dbReference>
<organism evidence="3 4">
    <name type="scientific">Folsomia candida</name>
    <name type="common">Springtail</name>
    <dbReference type="NCBI Taxonomy" id="158441"/>
    <lineage>
        <taxon>Eukaryota</taxon>
        <taxon>Metazoa</taxon>
        <taxon>Ecdysozoa</taxon>
        <taxon>Arthropoda</taxon>
        <taxon>Hexapoda</taxon>
        <taxon>Collembola</taxon>
        <taxon>Entomobryomorpha</taxon>
        <taxon>Isotomoidea</taxon>
        <taxon>Isotomidae</taxon>
        <taxon>Proisotominae</taxon>
        <taxon>Folsomia</taxon>
    </lineage>
</organism>
<dbReference type="InterPro" id="IPR029526">
    <property type="entry name" value="PGBD"/>
</dbReference>
<dbReference type="PANTHER" id="PTHR46599">
    <property type="entry name" value="PIGGYBAC TRANSPOSABLE ELEMENT-DERIVED PROTEIN 4"/>
    <property type="match status" value="1"/>
</dbReference>
<dbReference type="EMBL" id="LNIX01000004">
    <property type="protein sequence ID" value="OXA55919.1"/>
    <property type="molecule type" value="Genomic_DNA"/>
</dbReference>
<evidence type="ECO:0000259" key="2">
    <source>
        <dbReference type="Pfam" id="PF13843"/>
    </source>
</evidence>
<proteinExistence type="predicted"/>
<dbReference type="Proteomes" id="UP000198287">
    <property type="component" value="Unassembled WGS sequence"/>
</dbReference>
<accession>A0A226EEV2</accession>
<feature type="domain" description="PiggyBac transposable element-derived protein" evidence="2">
    <location>
        <begin position="70"/>
        <end position="139"/>
    </location>
</feature>
<dbReference type="OrthoDB" id="75807at2759"/>
<protein>
    <recommendedName>
        <fullName evidence="2">PiggyBac transposable element-derived protein domain-containing protein</fullName>
    </recommendedName>
</protein>
<dbReference type="Pfam" id="PF13843">
    <property type="entry name" value="DDE_Tnp_1_7"/>
    <property type="match status" value="1"/>
</dbReference>
<evidence type="ECO:0000256" key="1">
    <source>
        <dbReference type="SAM" id="MobiDB-lite"/>
    </source>
</evidence>
<gene>
    <name evidence="3" type="ORF">Fcan01_09491</name>
</gene>
<keyword evidence="4" id="KW-1185">Reference proteome</keyword>
<dbReference type="AlphaFoldDB" id="A0A226EEV2"/>
<feature type="compositionally biased region" description="Acidic residues" evidence="1">
    <location>
        <begin position="7"/>
        <end position="42"/>
    </location>
</feature>
<feature type="region of interest" description="Disordered" evidence="1">
    <location>
        <begin position="1"/>
        <end position="58"/>
    </location>
</feature>